<keyword evidence="4" id="KW-1185">Reference proteome</keyword>
<dbReference type="RefSeq" id="WP_125129180.1">
    <property type="nucleotide sequence ID" value="NZ_RHJS01000002.1"/>
</dbReference>
<gene>
    <name evidence="3" type="ORF">EBB54_23630</name>
</gene>
<dbReference type="Pfam" id="PF01381">
    <property type="entry name" value="HTH_3"/>
    <property type="match status" value="1"/>
</dbReference>
<dbReference type="AlphaFoldDB" id="A0A3R8JRG5"/>
<feature type="domain" description="HTH cro/C1-type" evidence="2">
    <location>
        <begin position="8"/>
        <end position="62"/>
    </location>
</feature>
<name>A0A3R8JRG5_9FIRM</name>
<dbReference type="CDD" id="cd00093">
    <property type="entry name" value="HTH_XRE"/>
    <property type="match status" value="1"/>
</dbReference>
<reference evidence="3" key="1">
    <citation type="submission" date="2018-10" db="EMBL/GenBank/DDBJ databases">
        <title>Schaedlerella arabinophila gen. nov. sp. nov., isolated from the mouse intestinal tract and comparative analysis with the genome of the closely related altered Schaedler flora strain ASF502.</title>
        <authorList>
            <person name="Miyake S."/>
            <person name="Soh M."/>
            <person name="Seedorf H."/>
        </authorList>
    </citation>
    <scope>NUCLEOTIDE SEQUENCE [LARGE SCALE GENOMIC DNA]</scope>
    <source>
        <strain evidence="3">DSM 106076</strain>
    </source>
</reference>
<dbReference type="Proteomes" id="UP000274920">
    <property type="component" value="Unassembled WGS sequence"/>
</dbReference>
<dbReference type="InterPro" id="IPR010982">
    <property type="entry name" value="Lambda_DNA-bd_dom_sf"/>
</dbReference>
<accession>A0A3R8JRG5</accession>
<dbReference type="InterPro" id="IPR001387">
    <property type="entry name" value="Cro/C1-type_HTH"/>
</dbReference>
<dbReference type="GO" id="GO:0003700">
    <property type="term" value="F:DNA-binding transcription factor activity"/>
    <property type="evidence" value="ECO:0007669"/>
    <property type="project" value="TreeGrafter"/>
</dbReference>
<keyword evidence="1" id="KW-0238">DNA-binding</keyword>
<evidence type="ECO:0000313" key="3">
    <source>
        <dbReference type="EMBL" id="RRK34006.1"/>
    </source>
</evidence>
<dbReference type="GO" id="GO:0003677">
    <property type="term" value="F:DNA binding"/>
    <property type="evidence" value="ECO:0007669"/>
    <property type="project" value="UniProtKB-KW"/>
</dbReference>
<evidence type="ECO:0000259" key="2">
    <source>
        <dbReference type="PROSITE" id="PS50943"/>
    </source>
</evidence>
<dbReference type="InterPro" id="IPR050807">
    <property type="entry name" value="TransReg_Diox_bact_type"/>
</dbReference>
<sequence>MQGLGKRIQKCREKAGMTQEALAERVGISWNYLGAIEREVKTPKLATLVKIINALEVSADDVMLDVLRVGRKARCTKLEEKLQSLPDKKQDKILRILDFLIEEERK</sequence>
<dbReference type="PANTHER" id="PTHR46797:SF1">
    <property type="entry name" value="METHYLPHOSPHONATE SYNTHASE"/>
    <property type="match status" value="1"/>
</dbReference>
<proteinExistence type="predicted"/>
<dbReference type="GO" id="GO:0005829">
    <property type="term" value="C:cytosol"/>
    <property type="evidence" value="ECO:0007669"/>
    <property type="project" value="TreeGrafter"/>
</dbReference>
<evidence type="ECO:0000256" key="1">
    <source>
        <dbReference type="ARBA" id="ARBA00023125"/>
    </source>
</evidence>
<protein>
    <submittedName>
        <fullName evidence="3">XRE family transcriptional regulator</fullName>
    </submittedName>
</protein>
<dbReference type="Gene3D" id="1.10.260.40">
    <property type="entry name" value="lambda repressor-like DNA-binding domains"/>
    <property type="match status" value="1"/>
</dbReference>
<dbReference type="SMART" id="SM00530">
    <property type="entry name" value="HTH_XRE"/>
    <property type="match status" value="1"/>
</dbReference>
<comment type="caution">
    <text evidence="3">The sequence shown here is derived from an EMBL/GenBank/DDBJ whole genome shotgun (WGS) entry which is preliminary data.</text>
</comment>
<dbReference type="PROSITE" id="PS50943">
    <property type="entry name" value="HTH_CROC1"/>
    <property type="match status" value="1"/>
</dbReference>
<dbReference type="PANTHER" id="PTHR46797">
    <property type="entry name" value="HTH-TYPE TRANSCRIPTIONAL REGULATOR"/>
    <property type="match status" value="1"/>
</dbReference>
<evidence type="ECO:0000313" key="4">
    <source>
        <dbReference type="Proteomes" id="UP000274920"/>
    </source>
</evidence>
<dbReference type="SUPFAM" id="SSF47413">
    <property type="entry name" value="lambda repressor-like DNA-binding domains"/>
    <property type="match status" value="1"/>
</dbReference>
<dbReference type="EMBL" id="RHJS01000002">
    <property type="protein sequence ID" value="RRK34006.1"/>
    <property type="molecule type" value="Genomic_DNA"/>
</dbReference>
<organism evidence="3 4">
    <name type="scientific">Schaedlerella arabinosiphila</name>
    <dbReference type="NCBI Taxonomy" id="2044587"/>
    <lineage>
        <taxon>Bacteria</taxon>
        <taxon>Bacillati</taxon>
        <taxon>Bacillota</taxon>
        <taxon>Clostridia</taxon>
        <taxon>Lachnospirales</taxon>
        <taxon>Lachnospiraceae</taxon>
        <taxon>Schaedlerella</taxon>
    </lineage>
</organism>